<evidence type="ECO:0000259" key="2">
    <source>
        <dbReference type="Pfam" id="PF03906"/>
    </source>
</evidence>
<dbReference type="Proteomes" id="UP001148184">
    <property type="component" value="Unassembled WGS sequence"/>
</dbReference>
<keyword evidence="4" id="KW-1185">Reference proteome</keyword>
<protein>
    <submittedName>
        <fullName evidence="3">Phage tail fiber protein</fullName>
    </submittedName>
</protein>
<name>A0ABT5P6C8_9PSED</name>
<dbReference type="InterPro" id="IPR005604">
    <property type="entry name" value="Phage_T7_tail_fibre-like_N"/>
</dbReference>
<comment type="caution">
    <text evidence="3">The sequence shown here is derived from an EMBL/GenBank/DDBJ whole genome shotgun (WGS) entry which is preliminary data.</text>
</comment>
<dbReference type="Pfam" id="PF03906">
    <property type="entry name" value="Phage_T7_tail"/>
    <property type="match status" value="1"/>
</dbReference>
<feature type="compositionally biased region" description="Basic and acidic residues" evidence="1">
    <location>
        <begin position="249"/>
        <end position="266"/>
    </location>
</feature>
<feature type="domain" description="Bacteriophage T7 tail fibre protein-like N-terminal" evidence="2">
    <location>
        <begin position="3"/>
        <end position="130"/>
    </location>
</feature>
<sequence length="634" mass="65471">MAAPKTVLTYPLNGALKDFPIPFEYLARKFVVVTLLGSARRPLVLNSEYRFTTKTTITTTSAWGTAQGFDSIEIRRVTSATERLVDFSDGSILRAYDLNTSQVQSLHIAEEARDLTADTIGVNNDGNLDARSRRIVNLADAVNPGDAVTLRQNQQWAGSALNQANLSAQSAAASEASRQASTSQATNSANSALASQTSRLASEAARDLAQNYRDASLANAQNAAGSNSYAALARDSAIAARDGATAQADRARTEADRATTQADRAKTEADKLGNMNDIAANLDSTSTGAGNWSVVFKGLVRAVGAIFAKRFEALPYTEAAGYGQQWGTGAPFLMNEGTLTATSAYYPILKGKFGNSGVGEAVSFGVLSRTDGLHSAVIHWGNSGGGYSPLLAITKDGSSAQFSGTISTGASGGVYSGTGGIYDAGNRVWSAGNFNPALKLQGTGVTNTMGNQNSVCGVQYLNLSAGNQVYNGAFEVRENGLVGNGGPAPGHIYNAPSIAFHWGATVVNKLMMSAGGNLCWGNPAGEFSQLGTNGIVFGSAYGAAGTLSGWVDANFTSKAAFASQAVASINAGTLGNVAFLYNQSGAAQGNNAVLGGGSLQWSSHNAVGGIVGGGSWRCNGWSNNGGCATWQRIA</sequence>
<feature type="region of interest" description="Disordered" evidence="1">
    <location>
        <begin position="244"/>
        <end position="266"/>
    </location>
</feature>
<evidence type="ECO:0000313" key="3">
    <source>
        <dbReference type="EMBL" id="MDD1013845.1"/>
    </source>
</evidence>
<feature type="region of interest" description="Disordered" evidence="1">
    <location>
        <begin position="172"/>
        <end position="191"/>
    </location>
</feature>
<evidence type="ECO:0000256" key="1">
    <source>
        <dbReference type="SAM" id="MobiDB-lite"/>
    </source>
</evidence>
<organism evidence="3 4">
    <name type="scientific">Pseudomonas rubra</name>
    <dbReference type="NCBI Taxonomy" id="2942627"/>
    <lineage>
        <taxon>Bacteria</taxon>
        <taxon>Pseudomonadati</taxon>
        <taxon>Pseudomonadota</taxon>
        <taxon>Gammaproteobacteria</taxon>
        <taxon>Pseudomonadales</taxon>
        <taxon>Pseudomonadaceae</taxon>
        <taxon>Pseudomonas</taxon>
    </lineage>
</organism>
<reference evidence="3 4" key="1">
    <citation type="submission" date="2022-05" db="EMBL/GenBank/DDBJ databases">
        <title>Novel Pseudomonas spp. Isolated from a Rainbow Trout Aquaculture Facility.</title>
        <authorList>
            <person name="Testerman T."/>
            <person name="Graf J."/>
        </authorList>
    </citation>
    <scope>NUCLEOTIDE SEQUENCE [LARGE SCALE GENOMIC DNA]</scope>
    <source>
        <strain evidence="3 4">ID1025</strain>
    </source>
</reference>
<evidence type="ECO:0000313" key="4">
    <source>
        <dbReference type="Proteomes" id="UP001148184"/>
    </source>
</evidence>
<gene>
    <name evidence="3" type="ORF">M5G17_09155</name>
</gene>
<proteinExistence type="predicted"/>
<dbReference type="EMBL" id="JAMDGZ010000018">
    <property type="protein sequence ID" value="MDD1013845.1"/>
    <property type="molecule type" value="Genomic_DNA"/>
</dbReference>
<accession>A0ABT5P6C8</accession>
<dbReference type="RefSeq" id="WP_273892611.1">
    <property type="nucleotide sequence ID" value="NZ_JAMDGP010000015.1"/>
</dbReference>